<dbReference type="Gene3D" id="2.40.70.10">
    <property type="entry name" value="Acid Proteases"/>
    <property type="match status" value="1"/>
</dbReference>
<evidence type="ECO:0000256" key="6">
    <source>
        <dbReference type="ARBA" id="ARBA00022801"/>
    </source>
</evidence>
<dbReference type="InterPro" id="IPR001995">
    <property type="entry name" value="Peptidase_A2_cat"/>
</dbReference>
<dbReference type="GO" id="GO:0003964">
    <property type="term" value="F:RNA-directed DNA polymerase activity"/>
    <property type="evidence" value="ECO:0007669"/>
    <property type="project" value="UniProtKB-KW"/>
</dbReference>
<dbReference type="PROSITE" id="PS50175">
    <property type="entry name" value="ASP_PROT_RETROV"/>
    <property type="match status" value="1"/>
</dbReference>
<keyword evidence="7" id="KW-0695">RNA-directed DNA polymerase</keyword>
<evidence type="ECO:0000256" key="4">
    <source>
        <dbReference type="ARBA" id="ARBA00022722"/>
    </source>
</evidence>
<evidence type="ECO:0000259" key="8">
    <source>
        <dbReference type="PROSITE" id="PS50175"/>
    </source>
</evidence>
<evidence type="ECO:0000256" key="2">
    <source>
        <dbReference type="ARBA" id="ARBA00022679"/>
    </source>
</evidence>
<dbReference type="CDD" id="cd00303">
    <property type="entry name" value="retropepsin_like"/>
    <property type="match status" value="1"/>
</dbReference>
<evidence type="ECO:0000313" key="9">
    <source>
        <dbReference type="EMBL" id="KAK6189780.1"/>
    </source>
</evidence>
<dbReference type="GO" id="GO:0006508">
    <property type="term" value="P:proteolysis"/>
    <property type="evidence" value="ECO:0007669"/>
    <property type="project" value="UniProtKB-KW"/>
</dbReference>
<dbReference type="AlphaFoldDB" id="A0AAN8KAM6"/>
<evidence type="ECO:0000256" key="3">
    <source>
        <dbReference type="ARBA" id="ARBA00022695"/>
    </source>
</evidence>
<comment type="caution">
    <text evidence="9">The sequence shown here is derived from an EMBL/GenBank/DDBJ whole genome shotgun (WGS) entry which is preliminary data.</text>
</comment>
<dbReference type="Gene3D" id="3.30.70.270">
    <property type="match status" value="1"/>
</dbReference>
<dbReference type="Gene3D" id="3.10.10.10">
    <property type="entry name" value="HIV Type 1 Reverse Transcriptase, subunit A, domain 1"/>
    <property type="match status" value="1"/>
</dbReference>
<keyword evidence="10" id="KW-1185">Reference proteome</keyword>
<dbReference type="EMBL" id="JAZGQO010000002">
    <property type="protein sequence ID" value="KAK6189780.1"/>
    <property type="molecule type" value="Genomic_DNA"/>
</dbReference>
<accession>A0AAN8KAM6</accession>
<dbReference type="Proteomes" id="UP001347796">
    <property type="component" value="Unassembled WGS sequence"/>
</dbReference>
<dbReference type="PANTHER" id="PTHR24559">
    <property type="entry name" value="TRANSPOSON TY3-I GAG-POL POLYPROTEIN"/>
    <property type="match status" value="1"/>
</dbReference>
<protein>
    <recommendedName>
        <fullName evidence="8">Peptidase A2 domain-containing protein</fullName>
    </recommendedName>
</protein>
<dbReference type="SUPFAM" id="SSF56672">
    <property type="entry name" value="DNA/RNA polymerases"/>
    <property type="match status" value="1"/>
</dbReference>
<dbReference type="InterPro" id="IPR053134">
    <property type="entry name" value="RNA-dir_DNA_polymerase"/>
</dbReference>
<dbReference type="InterPro" id="IPR021109">
    <property type="entry name" value="Peptidase_aspartic_dom_sf"/>
</dbReference>
<keyword evidence="5" id="KW-0255">Endonuclease</keyword>
<name>A0AAN8KAM6_PATCE</name>
<dbReference type="FunFam" id="3.10.10.10:FF:000007">
    <property type="entry name" value="Retrovirus-related Pol polyprotein from transposon 17.6-like Protein"/>
    <property type="match status" value="1"/>
</dbReference>
<sequence length="506" mass="56261">MGHSQSKELDCNTKSSTTDRNVIASLNKNFVNVTLGNTVIKSLIDTGASISCISKSLLDKVLPDAEISSSDITYISGVGGQTVEVVGNTLLEFQISNTSIIHKFYIFNYIQHDFIIGNDLLIDTNAEISHKNKTLTLNEGLIHVAYALPDSTIENKGTKVKVQPSANKEASDKILCPGYRKHQVGFVRTIKDISIDPYSEILIPAKISKIPLNEIVYIEPTSRIQKKKNLLGGKSIIKTDVNRGYVRFLNSSEEQIKIKANTIIAKAHIINKDHILDIEQDRQNHDNFTVSSIQCPEHESVEVAKSLGFNLENSDLSQKQKTKLLGFLGQYRDIFATNLTELGKAKGYMHKINTNNAPPIRSRPYRQSTEAKGITEKLTKEMLDNGVIEPSSSSWASPIVLVKKPDGSHRFAVDYRKLNQVTVPMTHPLPLLSDTIDLIAAANATIFSVIDLQSGFWQQELDPETKHKTAFVTHQGSFEFNRLPFGLRNSPAAFQMMMNSVLRGLN</sequence>
<evidence type="ECO:0000256" key="7">
    <source>
        <dbReference type="ARBA" id="ARBA00022918"/>
    </source>
</evidence>
<dbReference type="Pfam" id="PF00077">
    <property type="entry name" value="RVP"/>
    <property type="match status" value="1"/>
</dbReference>
<reference evidence="9 10" key="1">
    <citation type="submission" date="2024-01" db="EMBL/GenBank/DDBJ databases">
        <title>The genome of the rayed Mediterranean limpet Patella caerulea (Linnaeus, 1758).</title>
        <authorList>
            <person name="Anh-Thu Weber A."/>
            <person name="Halstead-Nussloch G."/>
        </authorList>
    </citation>
    <scope>NUCLEOTIDE SEQUENCE [LARGE SCALE GENOMIC DNA]</scope>
    <source>
        <strain evidence="9">AATW-2023a</strain>
        <tissue evidence="9">Whole specimen</tissue>
    </source>
</reference>
<dbReference type="SUPFAM" id="SSF50630">
    <property type="entry name" value="Acid proteases"/>
    <property type="match status" value="1"/>
</dbReference>
<dbReference type="InterPro" id="IPR000477">
    <property type="entry name" value="RT_dom"/>
</dbReference>
<keyword evidence="3" id="KW-0548">Nucleotidyltransferase</keyword>
<dbReference type="CDD" id="cd01647">
    <property type="entry name" value="RT_LTR"/>
    <property type="match status" value="1"/>
</dbReference>
<dbReference type="PANTHER" id="PTHR24559:SF444">
    <property type="entry name" value="REVERSE TRANSCRIPTASE DOMAIN-CONTAINING PROTEIN"/>
    <property type="match status" value="1"/>
</dbReference>
<dbReference type="GO" id="GO:0004519">
    <property type="term" value="F:endonuclease activity"/>
    <property type="evidence" value="ECO:0007669"/>
    <property type="project" value="UniProtKB-KW"/>
</dbReference>
<gene>
    <name evidence="9" type="ORF">SNE40_001774</name>
</gene>
<dbReference type="Pfam" id="PF00078">
    <property type="entry name" value="RVT_1"/>
    <property type="match status" value="1"/>
</dbReference>
<evidence type="ECO:0000313" key="10">
    <source>
        <dbReference type="Proteomes" id="UP001347796"/>
    </source>
</evidence>
<keyword evidence="2" id="KW-0808">Transferase</keyword>
<keyword evidence="4" id="KW-0540">Nuclease</keyword>
<feature type="domain" description="Peptidase A2" evidence="8">
    <location>
        <begin position="40"/>
        <end position="120"/>
    </location>
</feature>
<organism evidence="9 10">
    <name type="scientific">Patella caerulea</name>
    <name type="common">Rayed Mediterranean limpet</name>
    <dbReference type="NCBI Taxonomy" id="87958"/>
    <lineage>
        <taxon>Eukaryota</taxon>
        <taxon>Metazoa</taxon>
        <taxon>Spiralia</taxon>
        <taxon>Lophotrochozoa</taxon>
        <taxon>Mollusca</taxon>
        <taxon>Gastropoda</taxon>
        <taxon>Patellogastropoda</taxon>
        <taxon>Patelloidea</taxon>
        <taxon>Patellidae</taxon>
        <taxon>Patella</taxon>
    </lineage>
</organism>
<evidence type="ECO:0000256" key="1">
    <source>
        <dbReference type="ARBA" id="ARBA00022670"/>
    </source>
</evidence>
<dbReference type="InterPro" id="IPR018061">
    <property type="entry name" value="Retropepsins"/>
</dbReference>
<evidence type="ECO:0000256" key="5">
    <source>
        <dbReference type="ARBA" id="ARBA00022759"/>
    </source>
</evidence>
<dbReference type="InterPro" id="IPR043128">
    <property type="entry name" value="Rev_trsase/Diguanyl_cyclase"/>
</dbReference>
<keyword evidence="1" id="KW-0645">Protease</keyword>
<proteinExistence type="predicted"/>
<keyword evidence="6" id="KW-0378">Hydrolase</keyword>
<dbReference type="GO" id="GO:0004190">
    <property type="term" value="F:aspartic-type endopeptidase activity"/>
    <property type="evidence" value="ECO:0007669"/>
    <property type="project" value="InterPro"/>
</dbReference>
<dbReference type="InterPro" id="IPR043502">
    <property type="entry name" value="DNA/RNA_pol_sf"/>
</dbReference>